<keyword evidence="3" id="KW-0378">Hydrolase</keyword>
<evidence type="ECO:0000256" key="4">
    <source>
        <dbReference type="ARBA" id="ARBA00024207"/>
    </source>
</evidence>
<dbReference type="Gene3D" id="1.20.120.580">
    <property type="entry name" value="bsu32300-like"/>
    <property type="match status" value="1"/>
</dbReference>
<evidence type="ECO:0000256" key="2">
    <source>
        <dbReference type="ARBA" id="ARBA00022722"/>
    </source>
</evidence>
<dbReference type="InterPro" id="IPR008201">
    <property type="entry name" value="HepT-like"/>
</dbReference>
<comment type="caution">
    <text evidence="5">The sequence shown here is derived from an EMBL/GenBank/DDBJ whole genome shotgun (WGS) entry which is preliminary data.</text>
</comment>
<protein>
    <recommendedName>
        <fullName evidence="7">DUF86 domain-containing protein</fullName>
    </recommendedName>
</protein>
<dbReference type="EMBL" id="BORR01000001">
    <property type="protein sequence ID" value="GIO35537.1"/>
    <property type="molecule type" value="Genomic_DNA"/>
</dbReference>
<dbReference type="Proteomes" id="UP000681162">
    <property type="component" value="Unassembled WGS sequence"/>
</dbReference>
<evidence type="ECO:0000313" key="6">
    <source>
        <dbReference type="Proteomes" id="UP000681162"/>
    </source>
</evidence>
<dbReference type="GO" id="GO:0110001">
    <property type="term" value="C:toxin-antitoxin complex"/>
    <property type="evidence" value="ECO:0007669"/>
    <property type="project" value="InterPro"/>
</dbReference>
<evidence type="ECO:0000256" key="3">
    <source>
        <dbReference type="ARBA" id="ARBA00022801"/>
    </source>
</evidence>
<dbReference type="InterPro" id="IPR037038">
    <property type="entry name" value="HepT-like_sf"/>
</dbReference>
<evidence type="ECO:0008006" key="7">
    <source>
        <dbReference type="Google" id="ProtNLM"/>
    </source>
</evidence>
<dbReference type="NCBIfam" id="NF047751">
    <property type="entry name" value="HepT_toxin"/>
    <property type="match status" value="1"/>
</dbReference>
<reference evidence="5 6" key="1">
    <citation type="submission" date="2021-03" db="EMBL/GenBank/DDBJ databases">
        <title>Antimicrobial resistance genes in bacteria isolated from Japanese honey, and their potential for conferring macrolide and lincosamide resistance in the American foulbrood pathogen Paenibacillus larvae.</title>
        <authorList>
            <person name="Okamoto M."/>
            <person name="Kumagai M."/>
            <person name="Kanamori H."/>
            <person name="Takamatsu D."/>
        </authorList>
    </citation>
    <scope>NUCLEOTIDE SEQUENCE [LARGE SCALE GENOMIC DNA]</scope>
    <source>
        <strain evidence="5 6">J41TS12</strain>
    </source>
</reference>
<gene>
    <name evidence="5" type="ORF">J41TS12_03980</name>
</gene>
<keyword evidence="6" id="KW-1185">Reference proteome</keyword>
<dbReference type="Pfam" id="PF01934">
    <property type="entry name" value="HepT-like"/>
    <property type="match status" value="1"/>
</dbReference>
<sequence>MKNGMRLWRATGEGENMNQDILANKSETINRCIKRIEEEYEGNLENLLNFTKQDSIILNLQRACEACIDLAMHLVSENKWGIPQSSRDAFDLLFKNGVIDEALTHNLKAMVGFRNIAVHDYQSIQVEIIRTIIEKHLVDFISFAERIKHSDDRSSETSI</sequence>
<name>A0A919XM46_9BACL</name>
<keyword evidence="1" id="KW-1277">Toxin-antitoxin system</keyword>
<dbReference type="PANTHER" id="PTHR33397:SF3">
    <property type="entry name" value="MRNA NUCLEASE HEPT"/>
    <property type="match status" value="1"/>
</dbReference>
<evidence type="ECO:0000256" key="1">
    <source>
        <dbReference type="ARBA" id="ARBA00022649"/>
    </source>
</evidence>
<comment type="similarity">
    <text evidence="4">Belongs to the HepT RNase toxin family.</text>
</comment>
<evidence type="ECO:0000313" key="5">
    <source>
        <dbReference type="EMBL" id="GIO35537.1"/>
    </source>
</evidence>
<proteinExistence type="inferred from homology"/>
<dbReference type="GO" id="GO:0016787">
    <property type="term" value="F:hydrolase activity"/>
    <property type="evidence" value="ECO:0007669"/>
    <property type="project" value="UniProtKB-KW"/>
</dbReference>
<dbReference type="GO" id="GO:0004540">
    <property type="term" value="F:RNA nuclease activity"/>
    <property type="evidence" value="ECO:0007669"/>
    <property type="project" value="InterPro"/>
</dbReference>
<dbReference type="SUPFAM" id="SSF81593">
    <property type="entry name" value="Nucleotidyltransferase substrate binding subunit/domain"/>
    <property type="match status" value="1"/>
</dbReference>
<dbReference type="PANTHER" id="PTHR33397">
    <property type="entry name" value="UPF0331 PROTEIN YUTE"/>
    <property type="match status" value="1"/>
</dbReference>
<accession>A0A919XM46</accession>
<dbReference type="AlphaFoldDB" id="A0A919XM46"/>
<dbReference type="InterPro" id="IPR052379">
    <property type="entry name" value="Type_VII_TA_RNase"/>
</dbReference>
<keyword evidence="2" id="KW-0540">Nuclease</keyword>
<organism evidence="5 6">
    <name type="scientific">Paenibacillus antibioticophila</name>
    <dbReference type="NCBI Taxonomy" id="1274374"/>
    <lineage>
        <taxon>Bacteria</taxon>
        <taxon>Bacillati</taxon>
        <taxon>Bacillota</taxon>
        <taxon>Bacilli</taxon>
        <taxon>Bacillales</taxon>
        <taxon>Paenibacillaceae</taxon>
        <taxon>Paenibacillus</taxon>
    </lineage>
</organism>